<reference evidence="1" key="1">
    <citation type="submission" date="2023-10" db="EMBL/GenBank/DDBJ databases">
        <authorList>
            <person name="Domelevo Entfellner J.-B."/>
        </authorList>
    </citation>
    <scope>NUCLEOTIDE SEQUENCE</scope>
</reference>
<dbReference type="Proteomes" id="UP001189624">
    <property type="component" value="Chromosome 3"/>
</dbReference>
<gene>
    <name evidence="1" type="ORF">AYBTSS11_LOCUS11248</name>
</gene>
<evidence type="ECO:0000313" key="2">
    <source>
        <dbReference type="Proteomes" id="UP001189624"/>
    </source>
</evidence>
<dbReference type="EMBL" id="OY731400">
    <property type="protein sequence ID" value="CAJ1943226.1"/>
    <property type="molecule type" value="Genomic_DNA"/>
</dbReference>
<dbReference type="GO" id="GO:0016423">
    <property type="term" value="F:tRNA (guanine) methyltransferase activity"/>
    <property type="evidence" value="ECO:0007669"/>
    <property type="project" value="TreeGrafter"/>
</dbReference>
<proteinExistence type="predicted"/>
<evidence type="ECO:0000313" key="1">
    <source>
        <dbReference type="EMBL" id="CAJ1943226.1"/>
    </source>
</evidence>
<dbReference type="PANTHER" id="PTHR12029:SF11">
    <property type="entry name" value="METHYLTRANSFERASE TARBP1-RELATED"/>
    <property type="match status" value="1"/>
</dbReference>
<dbReference type="AlphaFoldDB" id="A0AA86S5T0"/>
<dbReference type="GO" id="GO:0030488">
    <property type="term" value="P:tRNA methylation"/>
    <property type="evidence" value="ECO:0007669"/>
    <property type="project" value="TreeGrafter"/>
</dbReference>
<dbReference type="PANTHER" id="PTHR12029">
    <property type="entry name" value="RNA METHYLTRANSFERASE"/>
    <property type="match status" value="1"/>
</dbReference>
<accession>A0AA86S5T0</accession>
<name>A0AA86S5T0_9FABA</name>
<organism evidence="1 2">
    <name type="scientific">Sphenostylis stenocarpa</name>
    <dbReference type="NCBI Taxonomy" id="92480"/>
    <lineage>
        <taxon>Eukaryota</taxon>
        <taxon>Viridiplantae</taxon>
        <taxon>Streptophyta</taxon>
        <taxon>Embryophyta</taxon>
        <taxon>Tracheophyta</taxon>
        <taxon>Spermatophyta</taxon>
        <taxon>Magnoliopsida</taxon>
        <taxon>eudicotyledons</taxon>
        <taxon>Gunneridae</taxon>
        <taxon>Pentapetalae</taxon>
        <taxon>rosids</taxon>
        <taxon>fabids</taxon>
        <taxon>Fabales</taxon>
        <taxon>Fabaceae</taxon>
        <taxon>Papilionoideae</taxon>
        <taxon>50 kb inversion clade</taxon>
        <taxon>NPAAA clade</taxon>
        <taxon>indigoferoid/millettioid clade</taxon>
        <taxon>Phaseoleae</taxon>
        <taxon>Sphenostylis</taxon>
    </lineage>
</organism>
<dbReference type="InterPro" id="IPR045330">
    <property type="entry name" value="TRM3/TARBP1"/>
</dbReference>
<sequence length="280" mass="31968">MLQFSGSYLNVGSSISKIQCQFEMYGEAFDWLSILWERGLHHDNPQVRCLIMQSFLDINWESYGNYIKSVPETFVLGPFMQGLNDPIHHKEFGIKGVYMSTVIGGAAQFLRYYVSFLAPRFPLKEHRIKAAYYYPLYTQNLHPISKETSRLGGYILQSQEQLEHCTRTSSETEKGIVFLCNLASTAKHQSFGRAGLMGLANCIASAASGIGIVNHFRTESFKGYFPVEYVSEMENQPDKKELLDIFRYVVESSKQHFNPSYRLQVACDMSPETSLEMQPE</sequence>
<protein>
    <submittedName>
        <fullName evidence="1">Uncharacterized protein</fullName>
    </submittedName>
</protein>
<dbReference type="Gramene" id="rna-AYBTSS11_LOCUS11248">
    <property type="protein sequence ID" value="CAJ1943226.1"/>
    <property type="gene ID" value="gene-AYBTSS11_LOCUS11248"/>
</dbReference>
<keyword evidence="2" id="KW-1185">Reference proteome</keyword>